<evidence type="ECO:0000256" key="1">
    <source>
        <dbReference type="ARBA" id="ARBA00006739"/>
    </source>
</evidence>
<dbReference type="OrthoDB" id="9815829at2"/>
<dbReference type="EMBL" id="QNQT01000007">
    <property type="protein sequence ID" value="RDU36041.1"/>
    <property type="molecule type" value="Genomic_DNA"/>
</dbReference>
<name>A0A3D8GP27_9BACI</name>
<evidence type="ECO:0000313" key="6">
    <source>
        <dbReference type="Proteomes" id="UP000257144"/>
    </source>
</evidence>
<organism evidence="5 6">
    <name type="scientific">Neobacillus piezotolerans</name>
    <dbReference type="NCBI Taxonomy" id="2259171"/>
    <lineage>
        <taxon>Bacteria</taxon>
        <taxon>Bacillati</taxon>
        <taxon>Bacillota</taxon>
        <taxon>Bacilli</taxon>
        <taxon>Bacillales</taxon>
        <taxon>Bacillaceae</taxon>
        <taxon>Neobacillus</taxon>
    </lineage>
</organism>
<sequence>MNRIAVLIPVFNNQEGLLLTIASFVNEKEEAVDIYVVDDGSTPAITCPDKINQHAVHVVRMAENKGIEYALNHGLNTIRGGNYEYIARIDAGDRVLKNRFSKQAFFLSENKEIALAGSYSNFKTKEGTLHFTYKPPKTYKAIKRKMHMNSCFSHPAVMFRADLIDKVGPYSLAYKSAEDYEFFFRIVNRYQTANLDDVLLEEEFNDTGISATRRRQQLFSRLKVQLKYFDFTEVYSYLGIFKTAALFMIPRSFIERVKSSGSVLVQSENEGEP</sequence>
<evidence type="ECO:0000256" key="2">
    <source>
        <dbReference type="ARBA" id="ARBA00022676"/>
    </source>
</evidence>
<dbReference type="Gene3D" id="3.90.550.10">
    <property type="entry name" value="Spore Coat Polysaccharide Biosynthesis Protein SpsA, Chain A"/>
    <property type="match status" value="1"/>
</dbReference>
<dbReference type="GO" id="GO:0016757">
    <property type="term" value="F:glycosyltransferase activity"/>
    <property type="evidence" value="ECO:0007669"/>
    <property type="project" value="UniProtKB-KW"/>
</dbReference>
<dbReference type="AlphaFoldDB" id="A0A3D8GP27"/>
<dbReference type="InterPro" id="IPR001173">
    <property type="entry name" value="Glyco_trans_2-like"/>
</dbReference>
<keyword evidence="6" id="KW-1185">Reference proteome</keyword>
<comment type="caution">
    <text evidence="5">The sequence shown here is derived from an EMBL/GenBank/DDBJ whole genome shotgun (WGS) entry which is preliminary data.</text>
</comment>
<dbReference type="Pfam" id="PF00535">
    <property type="entry name" value="Glycos_transf_2"/>
    <property type="match status" value="1"/>
</dbReference>
<evidence type="ECO:0000259" key="4">
    <source>
        <dbReference type="Pfam" id="PF00535"/>
    </source>
</evidence>
<protein>
    <submittedName>
        <fullName evidence="5">Glycosyl transferase family 2</fullName>
    </submittedName>
</protein>
<dbReference type="PANTHER" id="PTHR43685">
    <property type="entry name" value="GLYCOSYLTRANSFERASE"/>
    <property type="match status" value="1"/>
</dbReference>
<feature type="domain" description="Glycosyltransferase 2-like" evidence="4">
    <location>
        <begin position="6"/>
        <end position="166"/>
    </location>
</feature>
<gene>
    <name evidence="5" type="ORF">DRW41_15755</name>
</gene>
<keyword evidence="3 5" id="KW-0808">Transferase</keyword>
<dbReference type="Proteomes" id="UP000257144">
    <property type="component" value="Unassembled WGS sequence"/>
</dbReference>
<evidence type="ECO:0000256" key="3">
    <source>
        <dbReference type="ARBA" id="ARBA00022679"/>
    </source>
</evidence>
<evidence type="ECO:0000313" key="5">
    <source>
        <dbReference type="EMBL" id="RDU36041.1"/>
    </source>
</evidence>
<dbReference type="PANTHER" id="PTHR43685:SF5">
    <property type="entry name" value="GLYCOSYLTRANSFERASE EPSE-RELATED"/>
    <property type="match status" value="1"/>
</dbReference>
<dbReference type="SUPFAM" id="SSF53448">
    <property type="entry name" value="Nucleotide-diphospho-sugar transferases"/>
    <property type="match status" value="1"/>
</dbReference>
<keyword evidence="2" id="KW-0328">Glycosyltransferase</keyword>
<reference evidence="5 6" key="1">
    <citation type="submission" date="2018-07" db="EMBL/GenBank/DDBJ databases">
        <title>Bacillus sp. YLB-04 draft genome sequence.</title>
        <authorList>
            <person name="Yu L."/>
            <person name="Tang X."/>
        </authorList>
    </citation>
    <scope>NUCLEOTIDE SEQUENCE [LARGE SCALE GENOMIC DNA]</scope>
    <source>
        <strain evidence="5 6">YLB-04</strain>
    </source>
</reference>
<accession>A0A3D8GP27</accession>
<proteinExistence type="inferred from homology"/>
<comment type="similarity">
    <text evidence="1">Belongs to the glycosyltransferase 2 family.</text>
</comment>
<dbReference type="InterPro" id="IPR029044">
    <property type="entry name" value="Nucleotide-diphossugar_trans"/>
</dbReference>
<dbReference type="InterPro" id="IPR050834">
    <property type="entry name" value="Glycosyltransf_2"/>
</dbReference>
<dbReference type="RefSeq" id="WP_115452969.1">
    <property type="nucleotide sequence ID" value="NZ_QNQT01000007.1"/>
</dbReference>